<evidence type="ECO:0008006" key="3">
    <source>
        <dbReference type="Google" id="ProtNLM"/>
    </source>
</evidence>
<organism evidence="1 2">
    <name type="scientific">Nitrosococcus oceani C-27</name>
    <dbReference type="NCBI Taxonomy" id="314279"/>
    <lineage>
        <taxon>Bacteria</taxon>
        <taxon>Pseudomonadati</taxon>
        <taxon>Pseudomonadota</taxon>
        <taxon>Gammaproteobacteria</taxon>
        <taxon>Chromatiales</taxon>
        <taxon>Chromatiaceae</taxon>
        <taxon>Nitrosococcus</taxon>
    </lineage>
</organism>
<dbReference type="SUPFAM" id="SSF116734">
    <property type="entry name" value="DNA methylase specificity domain"/>
    <property type="match status" value="1"/>
</dbReference>
<gene>
    <name evidence="1" type="ORF">IB75_06015</name>
</gene>
<comment type="caution">
    <text evidence="1">The sequence shown here is derived from an EMBL/GenBank/DDBJ whole genome shotgun (WGS) entry which is preliminary data.</text>
</comment>
<proteinExistence type="predicted"/>
<accession>A0A0E2Z2P3</accession>
<dbReference type="HOGENOM" id="CLU_2955901_0_0_6"/>
<dbReference type="EMBL" id="JPGN01000034">
    <property type="protein sequence ID" value="KFI19948.1"/>
    <property type="molecule type" value="Genomic_DNA"/>
</dbReference>
<evidence type="ECO:0000313" key="2">
    <source>
        <dbReference type="Proteomes" id="UP000028839"/>
    </source>
</evidence>
<dbReference type="AlphaFoldDB" id="A0A0E2Z2P3"/>
<reference evidence="1 2" key="1">
    <citation type="submission" date="2014-07" db="EMBL/GenBank/DDBJ databases">
        <title>Comparative analysis of Nitrosococcus oceani genome inventories of strains from Pacific and Atlantic gyres.</title>
        <authorList>
            <person name="Lim C.K."/>
            <person name="Wang L."/>
            <person name="Sayavedra-Soto L.A."/>
            <person name="Klotz M.G."/>
        </authorList>
    </citation>
    <scope>NUCLEOTIDE SEQUENCE [LARGE SCALE GENOMIC DNA]</scope>
    <source>
        <strain evidence="1 2">C-27</strain>
    </source>
</reference>
<name>A0A0E2Z2P3_9GAMM</name>
<dbReference type="Proteomes" id="UP000028839">
    <property type="component" value="Unassembled WGS sequence"/>
</dbReference>
<sequence length="59" mass="6818">MIGKQTLEELEIPIPSMERQHRIIALNQLATEEQRLLSLLLGKGKQLVNYQLSMIMDQL</sequence>
<evidence type="ECO:0000313" key="1">
    <source>
        <dbReference type="EMBL" id="KFI19948.1"/>
    </source>
</evidence>
<protein>
    <recommendedName>
        <fullName evidence="3">Type I restriction modification DNA specificity domain-containing protein</fullName>
    </recommendedName>
</protein>
<dbReference type="OrthoDB" id="5465337at2"/>